<feature type="domain" description="FecR protein" evidence="2">
    <location>
        <begin position="121"/>
        <end position="208"/>
    </location>
</feature>
<organism evidence="4 5">
    <name type="scientific">Algivirga pacifica</name>
    <dbReference type="NCBI Taxonomy" id="1162670"/>
    <lineage>
        <taxon>Bacteria</taxon>
        <taxon>Pseudomonadati</taxon>
        <taxon>Bacteroidota</taxon>
        <taxon>Cytophagia</taxon>
        <taxon>Cytophagales</taxon>
        <taxon>Flammeovirgaceae</taxon>
        <taxon>Algivirga</taxon>
    </lineage>
</organism>
<proteinExistence type="predicted"/>
<dbReference type="RefSeq" id="WP_345368582.1">
    <property type="nucleotide sequence ID" value="NZ_BAABJX010000005.1"/>
</dbReference>
<dbReference type="Gene3D" id="3.55.50.30">
    <property type="match status" value="1"/>
</dbReference>
<sequence>MEIDQLIIRYLTKETNAVEEEFLHSWRQEAEENERYFQQYQRTWEWSLLQQQQTEVQFDRNSAWQKITDRTQLPSDTKKTVRWQPIVWQVAAAVTLLLGSIWLFQLVQEETNAPLQQLTASETQAIELGDKSLITLDKGATFQYPEEFAKHQRTVTLQKGQAFFEISHDPDRPFIVNLPNTQIQVVGTAFNIKIDSLGTEVAVREGKVIFKHKEQVTSPVTLTKGDIATYTIKEETFTTTQTVGNQWSWKSKQFNFTDTPLPVVLEQLEMAYDVHFEIGEQDLLNCRLSMFNQRAYALEEMIEFLELSLGIEIHQQDSSHFKVLGTCN</sequence>
<accession>A0ABP9CXS6</accession>
<gene>
    <name evidence="4" type="ORF">GCM10023331_02330</name>
</gene>
<dbReference type="InterPro" id="IPR006860">
    <property type="entry name" value="FecR"/>
</dbReference>
<dbReference type="InterPro" id="IPR032508">
    <property type="entry name" value="FecR_C"/>
</dbReference>
<keyword evidence="1" id="KW-0812">Transmembrane</keyword>
<dbReference type="PIRSF" id="PIRSF018266">
    <property type="entry name" value="FecR"/>
    <property type="match status" value="1"/>
</dbReference>
<dbReference type="EMBL" id="BAABJX010000005">
    <property type="protein sequence ID" value="GAA4821531.1"/>
    <property type="molecule type" value="Genomic_DNA"/>
</dbReference>
<keyword evidence="1" id="KW-1133">Transmembrane helix</keyword>
<dbReference type="Proteomes" id="UP001500298">
    <property type="component" value="Unassembled WGS sequence"/>
</dbReference>
<comment type="caution">
    <text evidence="4">The sequence shown here is derived from an EMBL/GenBank/DDBJ whole genome shotgun (WGS) entry which is preliminary data.</text>
</comment>
<evidence type="ECO:0000313" key="5">
    <source>
        <dbReference type="Proteomes" id="UP001500298"/>
    </source>
</evidence>
<dbReference type="Gene3D" id="2.60.120.1440">
    <property type="match status" value="1"/>
</dbReference>
<protein>
    <submittedName>
        <fullName evidence="4">FecR domain-containing protein</fullName>
    </submittedName>
</protein>
<keyword evidence="5" id="KW-1185">Reference proteome</keyword>
<evidence type="ECO:0000259" key="2">
    <source>
        <dbReference type="Pfam" id="PF04773"/>
    </source>
</evidence>
<evidence type="ECO:0000256" key="1">
    <source>
        <dbReference type="SAM" id="Phobius"/>
    </source>
</evidence>
<dbReference type="PANTHER" id="PTHR30273">
    <property type="entry name" value="PERIPLASMIC SIGNAL SENSOR AND SIGMA FACTOR ACTIVATOR FECR-RELATED"/>
    <property type="match status" value="1"/>
</dbReference>
<evidence type="ECO:0000259" key="3">
    <source>
        <dbReference type="Pfam" id="PF16344"/>
    </source>
</evidence>
<reference evidence="5" key="1">
    <citation type="journal article" date="2019" name="Int. J. Syst. Evol. Microbiol.">
        <title>The Global Catalogue of Microorganisms (GCM) 10K type strain sequencing project: providing services to taxonomists for standard genome sequencing and annotation.</title>
        <authorList>
            <consortium name="The Broad Institute Genomics Platform"/>
            <consortium name="The Broad Institute Genome Sequencing Center for Infectious Disease"/>
            <person name="Wu L."/>
            <person name="Ma J."/>
        </authorList>
    </citation>
    <scope>NUCLEOTIDE SEQUENCE [LARGE SCALE GENOMIC DNA]</scope>
    <source>
        <strain evidence="5">JCM 18326</strain>
    </source>
</reference>
<evidence type="ECO:0000313" key="4">
    <source>
        <dbReference type="EMBL" id="GAA4821531.1"/>
    </source>
</evidence>
<feature type="domain" description="Protein FecR C-terminal" evidence="3">
    <location>
        <begin position="254"/>
        <end position="316"/>
    </location>
</feature>
<name>A0ABP9CXS6_9BACT</name>
<dbReference type="PANTHER" id="PTHR30273:SF2">
    <property type="entry name" value="PROTEIN FECR"/>
    <property type="match status" value="1"/>
</dbReference>
<dbReference type="Pfam" id="PF04773">
    <property type="entry name" value="FecR"/>
    <property type="match status" value="1"/>
</dbReference>
<feature type="transmembrane region" description="Helical" evidence="1">
    <location>
        <begin position="86"/>
        <end position="107"/>
    </location>
</feature>
<dbReference type="Pfam" id="PF16344">
    <property type="entry name" value="FecR_C"/>
    <property type="match status" value="1"/>
</dbReference>
<keyword evidence="1" id="KW-0472">Membrane</keyword>
<dbReference type="InterPro" id="IPR012373">
    <property type="entry name" value="Ferrdict_sens_TM"/>
</dbReference>